<reference evidence="3" key="1">
    <citation type="journal article" date="2019" name="Int. J. Syst. Evol. Microbiol.">
        <title>The Global Catalogue of Microorganisms (GCM) 10K type strain sequencing project: providing services to taxonomists for standard genome sequencing and annotation.</title>
        <authorList>
            <consortium name="The Broad Institute Genomics Platform"/>
            <consortium name="The Broad Institute Genome Sequencing Center for Infectious Disease"/>
            <person name="Wu L."/>
            <person name="Ma J."/>
        </authorList>
    </citation>
    <scope>NUCLEOTIDE SEQUENCE [LARGE SCALE GENOMIC DNA]</scope>
    <source>
        <strain evidence="3">JCM 16961</strain>
    </source>
</reference>
<evidence type="ECO:0008006" key="4">
    <source>
        <dbReference type="Google" id="ProtNLM"/>
    </source>
</evidence>
<evidence type="ECO:0000313" key="2">
    <source>
        <dbReference type="EMBL" id="GAA3701359.1"/>
    </source>
</evidence>
<dbReference type="EMBL" id="BAABCJ010000002">
    <property type="protein sequence ID" value="GAA3701359.1"/>
    <property type="molecule type" value="Genomic_DNA"/>
</dbReference>
<evidence type="ECO:0000256" key="1">
    <source>
        <dbReference type="SAM" id="MobiDB-lite"/>
    </source>
</evidence>
<proteinExistence type="predicted"/>
<dbReference type="Proteomes" id="UP001501536">
    <property type="component" value="Unassembled WGS sequence"/>
</dbReference>
<gene>
    <name evidence="2" type="ORF">GCM10022377_13650</name>
</gene>
<dbReference type="Gene3D" id="1.10.10.1150">
    <property type="entry name" value="Coenzyme PQQ synthesis protein D (PqqD)"/>
    <property type="match status" value="1"/>
</dbReference>
<accession>A0ABP7D9C8</accession>
<sequence length="133" mass="13790">MTPTAPERPHGEGQAGSTARGSAPVRYRRASEVAEVRSETEDRHALLPLFDMAGRPPSEAPQPLVLTGSASAIWDALGAAPGEGATATEIACTTAAEFGVEPAEIETDVEQFLDRLADAGLAERVPASSDAVH</sequence>
<evidence type="ECO:0000313" key="3">
    <source>
        <dbReference type="Proteomes" id="UP001501536"/>
    </source>
</evidence>
<feature type="region of interest" description="Disordered" evidence="1">
    <location>
        <begin position="1"/>
        <end position="40"/>
    </location>
</feature>
<name>A0ABP7D9C8_9MICC</name>
<organism evidence="2 3">
    <name type="scientific">Zhihengliuella alba</name>
    <dbReference type="NCBI Taxonomy" id="547018"/>
    <lineage>
        <taxon>Bacteria</taxon>
        <taxon>Bacillati</taxon>
        <taxon>Actinomycetota</taxon>
        <taxon>Actinomycetes</taxon>
        <taxon>Micrococcales</taxon>
        <taxon>Micrococcaceae</taxon>
        <taxon>Zhihengliuella</taxon>
    </lineage>
</organism>
<keyword evidence="3" id="KW-1185">Reference proteome</keyword>
<feature type="compositionally biased region" description="Basic and acidic residues" evidence="1">
    <location>
        <begin position="29"/>
        <end position="40"/>
    </location>
</feature>
<dbReference type="InterPro" id="IPR041881">
    <property type="entry name" value="PqqD_sf"/>
</dbReference>
<dbReference type="Pfam" id="PF05402">
    <property type="entry name" value="PqqD"/>
    <property type="match status" value="1"/>
</dbReference>
<comment type="caution">
    <text evidence="2">The sequence shown here is derived from an EMBL/GenBank/DDBJ whole genome shotgun (WGS) entry which is preliminary data.</text>
</comment>
<dbReference type="InterPro" id="IPR008792">
    <property type="entry name" value="PQQD"/>
</dbReference>
<protein>
    <recommendedName>
        <fullName evidence="4">PqqD family protein</fullName>
    </recommendedName>
</protein>
<dbReference type="RefSeq" id="WP_344881950.1">
    <property type="nucleotide sequence ID" value="NZ_BAABCJ010000002.1"/>
</dbReference>